<protein>
    <submittedName>
        <fullName evidence="1">Uncharacterized protein</fullName>
    </submittedName>
</protein>
<evidence type="ECO:0000313" key="1">
    <source>
        <dbReference type="EMBL" id="GEM46657.1"/>
    </source>
</evidence>
<dbReference type="AlphaFoldDB" id="A0A511N2C7"/>
<keyword evidence="2" id="KW-1185">Reference proteome</keyword>
<evidence type="ECO:0000313" key="2">
    <source>
        <dbReference type="Proteomes" id="UP000321306"/>
    </source>
</evidence>
<dbReference type="Proteomes" id="UP000321306">
    <property type="component" value="Unassembled WGS sequence"/>
</dbReference>
<reference evidence="1 2" key="1">
    <citation type="submission" date="2019-07" db="EMBL/GenBank/DDBJ databases">
        <title>Whole genome shotgun sequence of Deinococcus cellulosilyticus NBRC 106333.</title>
        <authorList>
            <person name="Hosoyama A."/>
            <person name="Uohara A."/>
            <person name="Ohji S."/>
            <person name="Ichikawa N."/>
        </authorList>
    </citation>
    <scope>NUCLEOTIDE SEQUENCE [LARGE SCALE GENOMIC DNA]</scope>
    <source>
        <strain evidence="1 2">NBRC 106333</strain>
    </source>
</reference>
<sequence>MNLKDQDVLLLVVLTSTSAPPQGYQGLADFTGISLSETHSSIKRLDRSGLVHKGEVGFKAHSQRALEFFLHAIKYLYPPEYGPETRGVATLHHVLPFSEHFPEETPRTVWPDAEGTQRGTALIPIHKYAPSIARNHPQVHQTLALLDALRAGRNRERTLAEKHLSKRLSQP</sequence>
<dbReference type="EMBL" id="BJXB01000009">
    <property type="protein sequence ID" value="GEM46657.1"/>
    <property type="molecule type" value="Genomic_DNA"/>
</dbReference>
<organism evidence="1 2">
    <name type="scientific">Deinococcus cellulosilyticus (strain DSM 18568 / NBRC 106333 / KACC 11606 / 5516J-15)</name>
    <dbReference type="NCBI Taxonomy" id="1223518"/>
    <lineage>
        <taxon>Bacteria</taxon>
        <taxon>Thermotogati</taxon>
        <taxon>Deinococcota</taxon>
        <taxon>Deinococci</taxon>
        <taxon>Deinococcales</taxon>
        <taxon>Deinococcaceae</taxon>
        <taxon>Deinococcus</taxon>
    </lineage>
</organism>
<accession>A0A511N2C7</accession>
<proteinExistence type="predicted"/>
<dbReference type="OrthoDB" id="194359at2"/>
<comment type="caution">
    <text evidence="1">The sequence shown here is derived from an EMBL/GenBank/DDBJ whole genome shotgun (WGS) entry which is preliminary data.</text>
</comment>
<gene>
    <name evidence="1" type="ORF">DC3_22920</name>
</gene>
<name>A0A511N2C7_DEIC1</name>
<dbReference type="RefSeq" id="WP_146884472.1">
    <property type="nucleotide sequence ID" value="NZ_BJXB01000009.1"/>
</dbReference>